<dbReference type="InterPro" id="IPR041881">
    <property type="entry name" value="PqqD_sf"/>
</dbReference>
<dbReference type="RefSeq" id="WP_021926643.1">
    <property type="nucleotide sequence ID" value="NZ_JAOQJM010000005.1"/>
</dbReference>
<reference evidence="1 2" key="1">
    <citation type="submission" date="2024-04" db="EMBL/GenBank/DDBJ databases">
        <title>Human intestinal bacterial collection.</title>
        <authorList>
            <person name="Pauvert C."/>
            <person name="Hitch T.C.A."/>
            <person name="Clavel T."/>
        </authorList>
    </citation>
    <scope>NUCLEOTIDE SEQUENCE [LARGE SCALE GENOMIC DNA]</scope>
    <source>
        <strain evidence="1 2">CLA-AA-H161</strain>
    </source>
</reference>
<keyword evidence="2" id="KW-1185">Reference proteome</keyword>
<organism evidence="1 2">
    <name type="scientific">Blautia acetigignens</name>
    <dbReference type="NCBI Taxonomy" id="2981783"/>
    <lineage>
        <taxon>Bacteria</taxon>
        <taxon>Bacillati</taxon>
        <taxon>Bacillota</taxon>
        <taxon>Clostridia</taxon>
        <taxon>Lachnospirales</taxon>
        <taxon>Lachnospiraceae</taxon>
        <taxon>Blautia</taxon>
    </lineage>
</organism>
<comment type="caution">
    <text evidence="1">The sequence shown here is derived from an EMBL/GenBank/DDBJ whole genome shotgun (WGS) entry which is preliminary data.</text>
</comment>
<evidence type="ECO:0000313" key="1">
    <source>
        <dbReference type="EMBL" id="MEQ2413593.1"/>
    </source>
</evidence>
<name>A0ABV1CPC5_9FIRM</name>
<accession>A0ABV1CPC5</accession>
<dbReference type="Pfam" id="PF05402">
    <property type="entry name" value="PqqD"/>
    <property type="match status" value="1"/>
</dbReference>
<dbReference type="EMBL" id="JBBNFW010000173">
    <property type="protein sequence ID" value="MEQ2413593.1"/>
    <property type="molecule type" value="Genomic_DNA"/>
</dbReference>
<sequence length="91" mass="10145">MKKTAGYVIKKLEEEYVLLPTGELAEQVNEVISLSETAGFIYLHADQAASVEELADLVSREYGIKKEEVLEDVQMVVETLCKRGVLQQSAQ</sequence>
<dbReference type="Proteomes" id="UP001470752">
    <property type="component" value="Unassembled WGS sequence"/>
</dbReference>
<evidence type="ECO:0000313" key="2">
    <source>
        <dbReference type="Proteomes" id="UP001470752"/>
    </source>
</evidence>
<dbReference type="Gene3D" id="1.10.10.1150">
    <property type="entry name" value="Coenzyme PQQ synthesis protein D (PqqD)"/>
    <property type="match status" value="1"/>
</dbReference>
<protein>
    <submittedName>
        <fullName evidence="1">PqqD family protein</fullName>
    </submittedName>
</protein>
<gene>
    <name evidence="1" type="ORF">AAAX94_11270</name>
</gene>
<proteinExistence type="predicted"/>
<dbReference type="InterPro" id="IPR008792">
    <property type="entry name" value="PQQD"/>
</dbReference>